<dbReference type="GO" id="GO:0015271">
    <property type="term" value="F:outward rectifier potassium channel activity"/>
    <property type="evidence" value="ECO:0007669"/>
    <property type="project" value="TreeGrafter"/>
</dbReference>
<dbReference type="InterPro" id="IPR003280">
    <property type="entry name" value="2pore_dom_K_chnl"/>
</dbReference>
<evidence type="ECO:0000313" key="12">
    <source>
        <dbReference type="EMBL" id="PAV56780.1"/>
    </source>
</evidence>
<keyword evidence="3 8" id="KW-0812">Transmembrane</keyword>
<evidence type="ECO:0000313" key="13">
    <source>
        <dbReference type="Proteomes" id="UP000218231"/>
    </source>
</evidence>
<feature type="domain" description="Potassium channel" evidence="11">
    <location>
        <begin position="258"/>
        <end position="326"/>
    </location>
</feature>
<feature type="transmembrane region" description="Helical" evidence="9">
    <location>
        <begin position="180"/>
        <end position="199"/>
    </location>
</feature>
<dbReference type="Proteomes" id="UP000218231">
    <property type="component" value="Unassembled WGS sequence"/>
</dbReference>
<evidence type="ECO:0000256" key="7">
    <source>
        <dbReference type="ARBA" id="ARBA00023303"/>
    </source>
</evidence>
<evidence type="ECO:0000256" key="9">
    <source>
        <dbReference type="SAM" id="Phobius"/>
    </source>
</evidence>
<feature type="transmembrane region" description="Helical" evidence="9">
    <location>
        <begin position="249"/>
        <end position="268"/>
    </location>
</feature>
<dbReference type="PANTHER" id="PTHR11003">
    <property type="entry name" value="POTASSIUM CHANNEL, SUBFAMILY K"/>
    <property type="match status" value="1"/>
</dbReference>
<dbReference type="InterPro" id="IPR013099">
    <property type="entry name" value="K_chnl_dom"/>
</dbReference>
<feature type="transmembrane region" description="Helical" evidence="9">
    <location>
        <begin position="280"/>
        <end position="300"/>
    </location>
</feature>
<dbReference type="GO" id="GO:0022841">
    <property type="term" value="F:potassium ion leak channel activity"/>
    <property type="evidence" value="ECO:0007669"/>
    <property type="project" value="TreeGrafter"/>
</dbReference>
<comment type="caution">
    <text evidence="12">The sequence shown here is derived from an EMBL/GenBank/DDBJ whole genome shotgun (WGS) entry which is preliminary data.</text>
</comment>
<protein>
    <submittedName>
        <fullName evidence="12">Uncharacterized protein</fullName>
    </submittedName>
</protein>
<evidence type="ECO:0000256" key="1">
    <source>
        <dbReference type="ARBA" id="ARBA00004141"/>
    </source>
</evidence>
<evidence type="ECO:0000259" key="11">
    <source>
        <dbReference type="Pfam" id="PF07885"/>
    </source>
</evidence>
<dbReference type="InterPro" id="IPR006342">
    <property type="entry name" value="FkbM_mtfrase"/>
</dbReference>
<keyword evidence="7 8" id="KW-0407">Ion channel</keyword>
<feature type="domain" description="Methyltransferase FkbM" evidence="10">
    <location>
        <begin position="4"/>
        <end position="59"/>
    </location>
</feature>
<evidence type="ECO:0000256" key="6">
    <source>
        <dbReference type="ARBA" id="ARBA00023136"/>
    </source>
</evidence>
<sequence>MKSEGIASVELLKIDIEGAEFNVLIPFLEKNTVCQILIEIHGTVKKVVGLLKMMSLHGYLLFHYEINPGGNLMATEFSLIQESCLAKYGANLVKIQPIAEIDDDNQPDEPDGLIHHHLFDDVHVGPMTQLRLLESTNDRDFDPEEAVDEYIEKMFILFENPHYAHVFESHFTNYSTERDMWTFGSAILFTTTTVIPVGFGHVWPESPTGKILLIVYGIIGIPLILVTMADTGKFISQFIIDIFNDSNTIPTIIFLGVLFLYPIFYGLYFHYNGDIPFTDAIYFSLTSIFTIGFGDTFPQISVGHLIVFLVIGIILVTITIDFVAAELINNVHYMGRGVGKAKQLAGKMIQAAQSISVNRGILGLSAGMAQLQALAKAGLIGKLDKEVIESGRILSAYSPALDDVLFVDTASARTSKHNSPRNSQTARHLFVS</sequence>
<dbReference type="SUPFAM" id="SSF81324">
    <property type="entry name" value="Voltage-gated potassium channels"/>
    <property type="match status" value="2"/>
</dbReference>
<dbReference type="GO" id="GO:0005886">
    <property type="term" value="C:plasma membrane"/>
    <property type="evidence" value="ECO:0007669"/>
    <property type="project" value="TreeGrafter"/>
</dbReference>
<evidence type="ECO:0000256" key="3">
    <source>
        <dbReference type="ARBA" id="ARBA00022692"/>
    </source>
</evidence>
<reference evidence="12 13" key="1">
    <citation type="journal article" date="2017" name="Curr. Biol.">
        <title>Genome architecture and evolution of a unichromosomal asexual nematode.</title>
        <authorList>
            <person name="Fradin H."/>
            <person name="Zegar C."/>
            <person name="Gutwein M."/>
            <person name="Lucas J."/>
            <person name="Kovtun M."/>
            <person name="Corcoran D."/>
            <person name="Baugh L.R."/>
            <person name="Kiontke K."/>
            <person name="Gunsalus K."/>
            <person name="Fitch D.H."/>
            <person name="Piano F."/>
        </authorList>
    </citation>
    <scope>NUCLEOTIDE SEQUENCE [LARGE SCALE GENOMIC DNA]</scope>
    <source>
        <strain evidence="12">PF1309</strain>
    </source>
</reference>
<keyword evidence="5 8" id="KW-0406">Ion transport</keyword>
<dbReference type="EMBL" id="LIAE01010679">
    <property type="protein sequence ID" value="PAV56780.1"/>
    <property type="molecule type" value="Genomic_DNA"/>
</dbReference>
<evidence type="ECO:0000256" key="8">
    <source>
        <dbReference type="RuleBase" id="RU003857"/>
    </source>
</evidence>
<comment type="similarity">
    <text evidence="8">Belongs to the two pore domain potassium channel (TC 1.A.1.8) family.</text>
</comment>
<evidence type="ECO:0000256" key="5">
    <source>
        <dbReference type="ARBA" id="ARBA00023065"/>
    </source>
</evidence>
<dbReference type="Pfam" id="PF05050">
    <property type="entry name" value="Methyltransf_21"/>
    <property type="match status" value="1"/>
</dbReference>
<feature type="transmembrane region" description="Helical" evidence="9">
    <location>
        <begin position="211"/>
        <end position="229"/>
    </location>
</feature>
<keyword evidence="13" id="KW-1185">Reference proteome</keyword>
<keyword evidence="2 8" id="KW-0813">Transport</keyword>
<organism evidence="12 13">
    <name type="scientific">Diploscapter pachys</name>
    <dbReference type="NCBI Taxonomy" id="2018661"/>
    <lineage>
        <taxon>Eukaryota</taxon>
        <taxon>Metazoa</taxon>
        <taxon>Ecdysozoa</taxon>
        <taxon>Nematoda</taxon>
        <taxon>Chromadorea</taxon>
        <taxon>Rhabditida</taxon>
        <taxon>Rhabditina</taxon>
        <taxon>Rhabditomorpha</taxon>
        <taxon>Rhabditoidea</taxon>
        <taxon>Rhabditidae</taxon>
        <taxon>Diploscapter</taxon>
    </lineage>
</organism>
<keyword evidence="4 9" id="KW-1133">Transmembrane helix</keyword>
<proteinExistence type="inferred from homology"/>
<gene>
    <name evidence="12" type="ORF">WR25_05036</name>
</gene>
<feature type="transmembrane region" description="Helical" evidence="9">
    <location>
        <begin position="306"/>
        <end position="328"/>
    </location>
</feature>
<dbReference type="STRING" id="2018661.A0A2A2J4R3"/>
<dbReference type="OrthoDB" id="10006218at2759"/>
<evidence type="ECO:0000256" key="2">
    <source>
        <dbReference type="ARBA" id="ARBA00022448"/>
    </source>
</evidence>
<dbReference type="AlphaFoldDB" id="A0A2A2J4R3"/>
<dbReference type="Gene3D" id="1.10.287.70">
    <property type="match status" value="1"/>
</dbReference>
<name>A0A2A2J4R3_9BILA</name>
<feature type="domain" description="Potassium channel" evidence="11">
    <location>
        <begin position="176"/>
        <end position="236"/>
    </location>
</feature>
<keyword evidence="6 9" id="KW-0472">Membrane</keyword>
<evidence type="ECO:0000256" key="4">
    <source>
        <dbReference type="ARBA" id="ARBA00022989"/>
    </source>
</evidence>
<accession>A0A2A2J4R3</accession>
<dbReference type="GO" id="GO:0030322">
    <property type="term" value="P:stabilization of membrane potential"/>
    <property type="evidence" value="ECO:0007669"/>
    <property type="project" value="TreeGrafter"/>
</dbReference>
<dbReference type="Pfam" id="PF07885">
    <property type="entry name" value="Ion_trans_2"/>
    <property type="match status" value="2"/>
</dbReference>
<comment type="subcellular location">
    <subcellularLocation>
        <location evidence="1">Membrane</location>
        <topology evidence="1">Multi-pass membrane protein</topology>
    </subcellularLocation>
</comment>
<dbReference type="PRINTS" id="PR01333">
    <property type="entry name" value="2POREKCHANEL"/>
</dbReference>
<dbReference type="PANTHER" id="PTHR11003:SF288">
    <property type="entry name" value="POTASSIUM CHANNEL DOMAIN-CONTAINING PROTEIN"/>
    <property type="match status" value="1"/>
</dbReference>
<evidence type="ECO:0000259" key="10">
    <source>
        <dbReference type="Pfam" id="PF05050"/>
    </source>
</evidence>